<dbReference type="Gene3D" id="1.20.1070.10">
    <property type="entry name" value="Rhodopsin 7-helix transmembrane proteins"/>
    <property type="match status" value="1"/>
</dbReference>
<reference evidence="2" key="2">
    <citation type="submission" date="2020-11" db="EMBL/GenBank/DDBJ databases">
        <authorList>
            <person name="McCartney M.A."/>
            <person name="Auch B."/>
            <person name="Kono T."/>
            <person name="Mallez S."/>
            <person name="Becker A."/>
            <person name="Gohl D.M."/>
            <person name="Silverstein K.A.T."/>
            <person name="Koren S."/>
            <person name="Bechman K.B."/>
            <person name="Herman A."/>
            <person name="Abrahante J.E."/>
            <person name="Garbe J."/>
        </authorList>
    </citation>
    <scope>NUCLEOTIDE SEQUENCE</scope>
    <source>
        <strain evidence="2">Duluth1</strain>
        <tissue evidence="2">Whole animal</tissue>
    </source>
</reference>
<name>A0A9D4GB11_DREPO</name>
<dbReference type="EMBL" id="JAIWYP010000006">
    <property type="protein sequence ID" value="KAH3813820.1"/>
    <property type="molecule type" value="Genomic_DNA"/>
</dbReference>
<evidence type="ECO:0000256" key="1">
    <source>
        <dbReference type="SAM" id="Phobius"/>
    </source>
</evidence>
<proteinExistence type="predicted"/>
<organism evidence="2 3">
    <name type="scientific">Dreissena polymorpha</name>
    <name type="common">Zebra mussel</name>
    <name type="synonym">Mytilus polymorpha</name>
    <dbReference type="NCBI Taxonomy" id="45954"/>
    <lineage>
        <taxon>Eukaryota</taxon>
        <taxon>Metazoa</taxon>
        <taxon>Spiralia</taxon>
        <taxon>Lophotrochozoa</taxon>
        <taxon>Mollusca</taxon>
        <taxon>Bivalvia</taxon>
        <taxon>Autobranchia</taxon>
        <taxon>Heteroconchia</taxon>
        <taxon>Euheterodonta</taxon>
        <taxon>Imparidentia</taxon>
        <taxon>Neoheterodontei</taxon>
        <taxon>Myida</taxon>
        <taxon>Dreissenoidea</taxon>
        <taxon>Dreissenidae</taxon>
        <taxon>Dreissena</taxon>
    </lineage>
</organism>
<evidence type="ECO:0008006" key="4">
    <source>
        <dbReference type="Google" id="ProtNLM"/>
    </source>
</evidence>
<keyword evidence="1" id="KW-1133">Transmembrane helix</keyword>
<protein>
    <recommendedName>
        <fullName evidence="4">G-protein coupled receptors family 1 profile domain-containing protein</fullName>
    </recommendedName>
</protein>
<evidence type="ECO:0000313" key="3">
    <source>
        <dbReference type="Proteomes" id="UP000828390"/>
    </source>
</evidence>
<keyword evidence="3" id="KW-1185">Reference proteome</keyword>
<evidence type="ECO:0000313" key="2">
    <source>
        <dbReference type="EMBL" id="KAH3813820.1"/>
    </source>
</evidence>
<gene>
    <name evidence="2" type="ORF">DPMN_142289</name>
</gene>
<keyword evidence="1" id="KW-0812">Transmembrane</keyword>
<dbReference type="SUPFAM" id="SSF81321">
    <property type="entry name" value="Family A G protein-coupled receptor-like"/>
    <property type="match status" value="1"/>
</dbReference>
<keyword evidence="1" id="KW-0472">Membrane</keyword>
<accession>A0A9D4GB11</accession>
<feature type="transmembrane region" description="Helical" evidence="1">
    <location>
        <begin position="20"/>
        <end position="45"/>
    </location>
</feature>
<dbReference type="Proteomes" id="UP000828390">
    <property type="component" value="Unassembled WGS sequence"/>
</dbReference>
<comment type="caution">
    <text evidence="2">The sequence shown here is derived from an EMBL/GenBank/DDBJ whole genome shotgun (WGS) entry which is preliminary data.</text>
</comment>
<dbReference type="AlphaFoldDB" id="A0A9D4GB11"/>
<sequence>MMLCADHGLQDNMRIYYAVYQILIMFCIPTILMMFCYTVVIYVLWISGRTLVKMTSTNPANVLNHS</sequence>
<reference evidence="2" key="1">
    <citation type="journal article" date="2019" name="bioRxiv">
        <title>The Genome of the Zebra Mussel, Dreissena polymorpha: A Resource for Invasive Species Research.</title>
        <authorList>
            <person name="McCartney M.A."/>
            <person name="Auch B."/>
            <person name="Kono T."/>
            <person name="Mallez S."/>
            <person name="Zhang Y."/>
            <person name="Obille A."/>
            <person name="Becker A."/>
            <person name="Abrahante J.E."/>
            <person name="Garbe J."/>
            <person name="Badalamenti J.P."/>
            <person name="Herman A."/>
            <person name="Mangelson H."/>
            <person name="Liachko I."/>
            <person name="Sullivan S."/>
            <person name="Sone E.D."/>
            <person name="Koren S."/>
            <person name="Silverstein K.A.T."/>
            <person name="Beckman K.B."/>
            <person name="Gohl D.M."/>
        </authorList>
    </citation>
    <scope>NUCLEOTIDE SEQUENCE</scope>
    <source>
        <strain evidence="2">Duluth1</strain>
        <tissue evidence="2">Whole animal</tissue>
    </source>
</reference>